<evidence type="ECO:0000313" key="3">
    <source>
        <dbReference type="Proteomes" id="UP001219584"/>
    </source>
</evidence>
<dbReference type="SMART" id="SM00901">
    <property type="entry name" value="FRG"/>
    <property type="match status" value="1"/>
</dbReference>
<keyword evidence="3" id="KW-1185">Reference proteome</keyword>
<dbReference type="EMBL" id="CP121464">
    <property type="protein sequence ID" value="WFR81256.1"/>
    <property type="molecule type" value="Genomic_DNA"/>
</dbReference>
<protein>
    <submittedName>
        <fullName evidence="2">FRG domain-containing protein</fullName>
    </submittedName>
</protein>
<evidence type="ECO:0000313" key="2">
    <source>
        <dbReference type="EMBL" id="WFR81256.1"/>
    </source>
</evidence>
<dbReference type="Pfam" id="PF08867">
    <property type="entry name" value="FRG"/>
    <property type="match status" value="1"/>
</dbReference>
<dbReference type="Proteomes" id="UP001219584">
    <property type="component" value="Chromosome"/>
</dbReference>
<proteinExistence type="predicted"/>
<sequence length="332" mass="37941">MDDIKLIKVTSLGEYVTEVSKLNAAEEDSAWFRGHSSATHLLVPSVLRDIVPYMNQYFEKLRGTEYLMASGYSLTGINPERMLADFKRKALPFLDYAPKNDFEWLFLMQHHGVPTRLLDWTTNALVALYFAVTSVPSLKAPDLEDLPKETGSLNELDENSVAVIAMNPNKVNQTIHGDEIDEVVDVASDFDYWRPYSAPMSLRPTDYDTNFPICISAPQISPRIRAQSGLFTIHGRDVRGLDHFTVIRPLLTKILIPYEHARVIRKELRQFGITESFIYPSLESVSRDVLADEILRHSWDEKRYHRELDSEESIKAASKTVVKRKVRKAAKK</sequence>
<accession>A0ABY8I8K0</accession>
<dbReference type="InterPro" id="IPR014966">
    <property type="entry name" value="FRG-dom"/>
</dbReference>
<gene>
    <name evidence="2" type="ORF">P9875_08830</name>
</gene>
<dbReference type="RefSeq" id="WP_278318151.1">
    <property type="nucleotide sequence ID" value="NZ_CP121464.1"/>
</dbReference>
<feature type="domain" description="FRG" evidence="1">
    <location>
        <begin position="26"/>
        <end position="165"/>
    </location>
</feature>
<reference evidence="2 3" key="1">
    <citation type="submission" date="2023-04" db="EMBL/GenBank/DDBJ databases">
        <title>Nanopore sequencing of Janthinobacterium from water.</title>
        <authorList>
            <person name="Ciuchcinski K."/>
            <person name="Rokowska A."/>
            <person name="Dziewit L."/>
        </authorList>
    </citation>
    <scope>NUCLEOTIDE SEQUENCE [LARGE SCALE GENOMIC DNA]</scope>
    <source>
        <strain evidence="2 3">DEMB2</strain>
    </source>
</reference>
<name>A0ABY8I8K0_9BURK</name>
<evidence type="ECO:0000259" key="1">
    <source>
        <dbReference type="SMART" id="SM00901"/>
    </source>
</evidence>
<organism evidence="2 3">
    <name type="scientific">Janthinobacterium rivuli</name>
    <dbReference type="NCBI Taxonomy" id="2751478"/>
    <lineage>
        <taxon>Bacteria</taxon>
        <taxon>Pseudomonadati</taxon>
        <taxon>Pseudomonadota</taxon>
        <taxon>Betaproteobacteria</taxon>
        <taxon>Burkholderiales</taxon>
        <taxon>Oxalobacteraceae</taxon>
        <taxon>Janthinobacterium</taxon>
    </lineage>
</organism>